<reference evidence="1" key="1">
    <citation type="journal article" date="2020" name="Stud. Mycol.">
        <title>101 Dothideomycetes genomes: a test case for predicting lifestyles and emergence of pathogens.</title>
        <authorList>
            <person name="Haridas S."/>
            <person name="Albert R."/>
            <person name="Binder M."/>
            <person name="Bloem J."/>
            <person name="Labutti K."/>
            <person name="Salamov A."/>
            <person name="Andreopoulos B."/>
            <person name="Baker S."/>
            <person name="Barry K."/>
            <person name="Bills G."/>
            <person name="Bluhm B."/>
            <person name="Cannon C."/>
            <person name="Castanera R."/>
            <person name="Culley D."/>
            <person name="Daum C."/>
            <person name="Ezra D."/>
            <person name="Gonzalez J."/>
            <person name="Henrissat B."/>
            <person name="Kuo A."/>
            <person name="Liang C."/>
            <person name="Lipzen A."/>
            <person name="Lutzoni F."/>
            <person name="Magnuson J."/>
            <person name="Mondo S."/>
            <person name="Nolan M."/>
            <person name="Ohm R."/>
            <person name="Pangilinan J."/>
            <person name="Park H.-J."/>
            <person name="Ramirez L."/>
            <person name="Alfaro M."/>
            <person name="Sun H."/>
            <person name="Tritt A."/>
            <person name="Yoshinaga Y."/>
            <person name="Zwiers L.-H."/>
            <person name="Turgeon B."/>
            <person name="Goodwin S."/>
            <person name="Spatafora J."/>
            <person name="Crous P."/>
            <person name="Grigoriev I."/>
        </authorList>
    </citation>
    <scope>NUCLEOTIDE SEQUENCE</scope>
    <source>
        <strain evidence="1">ATCC 74209</strain>
    </source>
</reference>
<dbReference type="EMBL" id="ML994210">
    <property type="protein sequence ID" value="KAF2197667.1"/>
    <property type="molecule type" value="Genomic_DNA"/>
</dbReference>
<dbReference type="AlphaFoldDB" id="A0A9P4JJ62"/>
<evidence type="ECO:0000313" key="2">
    <source>
        <dbReference type="Proteomes" id="UP000799536"/>
    </source>
</evidence>
<sequence>MQSFYCFFSGWLEFCVRRRRGRRRRIIIIINFPMKGDGRGASVPQPIARFQPVSTERKYSWLSQPLSTVFTLRLVPNPFPQYKVFRLFSLYAQKSISIRVPVTICICCLRSRGRGGRWEKTMVENHIVHSSQPLSHMLRTCIDVVLQPAAGHYSELAELGLHVASKFVSSV</sequence>
<accession>A0A9P4JJ62</accession>
<proteinExistence type="predicted"/>
<protein>
    <submittedName>
        <fullName evidence="1">Uncharacterized protein</fullName>
    </submittedName>
</protein>
<evidence type="ECO:0000313" key="1">
    <source>
        <dbReference type="EMBL" id="KAF2197667.1"/>
    </source>
</evidence>
<keyword evidence="2" id="KW-1185">Reference proteome</keyword>
<gene>
    <name evidence="1" type="ORF">GQ43DRAFT_195605</name>
</gene>
<name>A0A9P4JJ62_9PLEO</name>
<comment type="caution">
    <text evidence="1">The sequence shown here is derived from an EMBL/GenBank/DDBJ whole genome shotgun (WGS) entry which is preliminary data.</text>
</comment>
<organism evidence="1 2">
    <name type="scientific">Delitschia confertaspora ATCC 74209</name>
    <dbReference type="NCBI Taxonomy" id="1513339"/>
    <lineage>
        <taxon>Eukaryota</taxon>
        <taxon>Fungi</taxon>
        <taxon>Dikarya</taxon>
        <taxon>Ascomycota</taxon>
        <taxon>Pezizomycotina</taxon>
        <taxon>Dothideomycetes</taxon>
        <taxon>Pleosporomycetidae</taxon>
        <taxon>Pleosporales</taxon>
        <taxon>Delitschiaceae</taxon>
        <taxon>Delitschia</taxon>
    </lineage>
</organism>
<dbReference type="Proteomes" id="UP000799536">
    <property type="component" value="Unassembled WGS sequence"/>
</dbReference>